<feature type="compositionally biased region" description="Acidic residues" evidence="1">
    <location>
        <begin position="39"/>
        <end position="50"/>
    </location>
</feature>
<dbReference type="AlphaFoldDB" id="A0A6A3ELL5"/>
<evidence type="ECO:0000313" key="3">
    <source>
        <dbReference type="Proteomes" id="UP000429523"/>
    </source>
</evidence>
<sequence length="401" mass="44550">MSAEIDEHFESDDMGETHLDNEMENDGEDGDDSYANAYLDDDDAQESDDAELAEMLAKVQSIQQVEGRLQLAENPVGTDVKGGQGEEAPKFSSTLPPRVTTVGDARKSQPLVKSPSAASSKSTVGVYKSQDGITTIPRSALNARNAGAGALLGIKKTAVYEEKLLQAVKTTNTIKMLRQKAVAAAPATIGKRIETLSAPPLKSTVRKFATDDEEQHCRFQLRKTAKSSSRDDFDSAGESGQNFISRMEAAERNRQKKLDLSRGENDYNARLDKKSCPKCGVPQSYSEFRDKKKKCQMCGVEFRFVNAWGDIEHGFNSRMTEAARAQAERKEQIYAQVTAEETNRRGVTKTTKQLQYEKRIAMKHNKQTFLDRNYTPNGDSKTKKAQLELEAKRKTGKISRE</sequence>
<proteinExistence type="predicted"/>
<feature type="region of interest" description="Disordered" evidence="1">
    <location>
        <begin position="1"/>
        <end position="50"/>
    </location>
</feature>
<evidence type="ECO:0000313" key="2">
    <source>
        <dbReference type="EMBL" id="KAE8933306.1"/>
    </source>
</evidence>
<protein>
    <submittedName>
        <fullName evidence="2">Uncharacterized protein</fullName>
    </submittedName>
</protein>
<comment type="caution">
    <text evidence="2">The sequence shown here is derived from an EMBL/GenBank/DDBJ whole genome shotgun (WGS) entry which is preliminary data.</text>
</comment>
<gene>
    <name evidence="2" type="ORF">PF009_g16682</name>
</gene>
<organism evidence="2 3">
    <name type="scientific">Phytophthora fragariae</name>
    <dbReference type="NCBI Taxonomy" id="53985"/>
    <lineage>
        <taxon>Eukaryota</taxon>
        <taxon>Sar</taxon>
        <taxon>Stramenopiles</taxon>
        <taxon>Oomycota</taxon>
        <taxon>Peronosporomycetes</taxon>
        <taxon>Peronosporales</taxon>
        <taxon>Peronosporaceae</taxon>
        <taxon>Phytophthora</taxon>
    </lineage>
</organism>
<feature type="compositionally biased region" description="Basic and acidic residues" evidence="1">
    <location>
        <begin position="380"/>
        <end position="401"/>
    </location>
</feature>
<dbReference type="EMBL" id="QXGF01001026">
    <property type="protein sequence ID" value="KAE8933306.1"/>
    <property type="molecule type" value="Genomic_DNA"/>
</dbReference>
<feature type="region of interest" description="Disordered" evidence="1">
    <location>
        <begin position="367"/>
        <end position="401"/>
    </location>
</feature>
<name>A0A6A3ELL5_9STRA</name>
<reference evidence="2 3" key="1">
    <citation type="submission" date="2018-08" db="EMBL/GenBank/DDBJ databases">
        <title>Genomic investigation of the strawberry pathogen Phytophthora fragariae indicates pathogenicity is determined by transcriptional variation in three key races.</title>
        <authorList>
            <person name="Adams T.M."/>
            <person name="Armitage A.D."/>
            <person name="Sobczyk M.K."/>
            <person name="Bates H.J."/>
            <person name="Dunwell J.M."/>
            <person name="Nellist C.F."/>
            <person name="Harrison R.J."/>
        </authorList>
    </citation>
    <scope>NUCLEOTIDE SEQUENCE [LARGE SCALE GENOMIC DNA]</scope>
    <source>
        <strain evidence="2 3">NOV-9</strain>
    </source>
</reference>
<dbReference type="Proteomes" id="UP000429523">
    <property type="component" value="Unassembled WGS sequence"/>
</dbReference>
<feature type="region of interest" description="Disordered" evidence="1">
    <location>
        <begin position="73"/>
        <end position="124"/>
    </location>
</feature>
<accession>A0A6A3ELL5</accession>
<evidence type="ECO:0000256" key="1">
    <source>
        <dbReference type="SAM" id="MobiDB-lite"/>
    </source>
</evidence>
<feature type="compositionally biased region" description="Acidic residues" evidence="1">
    <location>
        <begin position="22"/>
        <end position="32"/>
    </location>
</feature>
<feature type="compositionally biased region" description="Polar residues" evidence="1">
    <location>
        <begin position="367"/>
        <end position="379"/>
    </location>
</feature>